<evidence type="ECO:0000256" key="1">
    <source>
        <dbReference type="SAM" id="MobiDB-lite"/>
    </source>
</evidence>
<accession>A0AA88MFE8</accession>
<gene>
    <name evidence="2" type="ORF">Q5P01_016498</name>
</gene>
<comment type="caution">
    <text evidence="2">The sequence shown here is derived from an EMBL/GenBank/DDBJ whole genome shotgun (WGS) entry which is preliminary data.</text>
</comment>
<feature type="compositionally biased region" description="Basic and acidic residues" evidence="1">
    <location>
        <begin position="1"/>
        <end position="12"/>
    </location>
</feature>
<dbReference type="Proteomes" id="UP001187415">
    <property type="component" value="Unassembled WGS sequence"/>
</dbReference>
<feature type="region of interest" description="Disordered" evidence="1">
    <location>
        <begin position="1"/>
        <end position="54"/>
    </location>
</feature>
<evidence type="ECO:0000313" key="3">
    <source>
        <dbReference type="Proteomes" id="UP001187415"/>
    </source>
</evidence>
<sequence length="102" mass="11752">MDRLLRHVNTDKKKSKTMRTTNKAAPDCVAKENQSKLDNHELHQNPDSPSFHDSSRHHLYPLTYAPKHKQCFDFLKFSKSKAPLLHGAYHNDNTQPATPHLP</sequence>
<organism evidence="2 3">
    <name type="scientific">Channa striata</name>
    <name type="common">Snakehead murrel</name>
    <name type="synonym">Ophicephalus striatus</name>
    <dbReference type="NCBI Taxonomy" id="64152"/>
    <lineage>
        <taxon>Eukaryota</taxon>
        <taxon>Metazoa</taxon>
        <taxon>Chordata</taxon>
        <taxon>Craniata</taxon>
        <taxon>Vertebrata</taxon>
        <taxon>Euteleostomi</taxon>
        <taxon>Actinopterygii</taxon>
        <taxon>Neopterygii</taxon>
        <taxon>Teleostei</taxon>
        <taxon>Neoteleostei</taxon>
        <taxon>Acanthomorphata</taxon>
        <taxon>Anabantaria</taxon>
        <taxon>Anabantiformes</taxon>
        <taxon>Channoidei</taxon>
        <taxon>Channidae</taxon>
        <taxon>Channa</taxon>
    </lineage>
</organism>
<reference evidence="2" key="1">
    <citation type="submission" date="2023-07" db="EMBL/GenBank/DDBJ databases">
        <title>Chromosome-level Genome Assembly of Striped Snakehead (Channa striata).</title>
        <authorList>
            <person name="Liu H."/>
        </authorList>
    </citation>
    <scope>NUCLEOTIDE SEQUENCE</scope>
    <source>
        <strain evidence="2">Gz</strain>
        <tissue evidence="2">Muscle</tissue>
    </source>
</reference>
<evidence type="ECO:0000313" key="2">
    <source>
        <dbReference type="EMBL" id="KAK2836014.1"/>
    </source>
</evidence>
<dbReference type="AlphaFoldDB" id="A0AA88MFE8"/>
<keyword evidence="3" id="KW-1185">Reference proteome</keyword>
<dbReference type="EMBL" id="JAUPFM010000012">
    <property type="protein sequence ID" value="KAK2836014.1"/>
    <property type="molecule type" value="Genomic_DNA"/>
</dbReference>
<protein>
    <submittedName>
        <fullName evidence="2">Uncharacterized protein</fullName>
    </submittedName>
</protein>
<proteinExistence type="predicted"/>
<feature type="compositionally biased region" description="Basic and acidic residues" evidence="1">
    <location>
        <begin position="29"/>
        <end position="44"/>
    </location>
</feature>
<name>A0AA88MFE8_CHASR</name>